<dbReference type="InterPro" id="IPR021734">
    <property type="entry name" value="DUF3303"/>
</dbReference>
<proteinExistence type="predicted"/>
<dbReference type="Pfam" id="PF11746">
    <property type="entry name" value="DUF3303"/>
    <property type="match status" value="1"/>
</dbReference>
<reference evidence="1" key="2">
    <citation type="journal article" date="2020" name="Microorganisms">
        <title>Osmotic Adaptation and Compatible Solute Biosynthesis of Phototrophic Bacteria as Revealed from Genome Analyses.</title>
        <authorList>
            <person name="Imhoff J.F."/>
            <person name="Rahn T."/>
            <person name="Kunzel S."/>
            <person name="Keller A."/>
            <person name="Neulinger S.C."/>
        </authorList>
    </citation>
    <scope>NUCLEOTIDE SEQUENCE</scope>
    <source>
        <strain evidence="1">DSM 11080</strain>
    </source>
</reference>
<comment type="caution">
    <text evidence="1">The sequence shown here is derived from an EMBL/GenBank/DDBJ whole genome shotgun (WGS) entry which is preliminary data.</text>
</comment>
<accession>A0AAJ0U008</accession>
<name>A0AAJ0U008_9GAMM</name>
<sequence>MLYMLINRTRPGLTSEQYQELGRLAQAFYDEIPDGLTLIGDWAADDRSRTFALLETDDPTLIERIQAPFAGLVEIETIPVTAVTGWGGGG</sequence>
<organism evidence="1 2">
    <name type="scientific">Halochromatium glycolicum</name>
    <dbReference type="NCBI Taxonomy" id="85075"/>
    <lineage>
        <taxon>Bacteria</taxon>
        <taxon>Pseudomonadati</taxon>
        <taxon>Pseudomonadota</taxon>
        <taxon>Gammaproteobacteria</taxon>
        <taxon>Chromatiales</taxon>
        <taxon>Chromatiaceae</taxon>
        <taxon>Halochromatium</taxon>
    </lineage>
</organism>
<reference evidence="1" key="1">
    <citation type="submission" date="2017-08" db="EMBL/GenBank/DDBJ databases">
        <authorList>
            <person name="Imhoff J.F."/>
            <person name="Rahn T."/>
            <person name="Kuenzel S."/>
            <person name="Neulinger S.C."/>
        </authorList>
    </citation>
    <scope>NUCLEOTIDE SEQUENCE</scope>
    <source>
        <strain evidence="1">DSM 11080</strain>
    </source>
</reference>
<dbReference type="Proteomes" id="UP001296776">
    <property type="component" value="Unassembled WGS sequence"/>
</dbReference>
<keyword evidence="2" id="KW-1185">Reference proteome</keyword>
<dbReference type="RefSeq" id="WP_200343566.1">
    <property type="nucleotide sequence ID" value="NZ_NRSJ01000001.1"/>
</dbReference>
<dbReference type="EMBL" id="NRSJ01000001">
    <property type="protein sequence ID" value="MBK1702988.1"/>
    <property type="molecule type" value="Genomic_DNA"/>
</dbReference>
<evidence type="ECO:0000313" key="2">
    <source>
        <dbReference type="Proteomes" id="UP001296776"/>
    </source>
</evidence>
<gene>
    <name evidence="1" type="ORF">CKO40_00080</name>
</gene>
<dbReference type="AlphaFoldDB" id="A0AAJ0U008"/>
<protein>
    <submittedName>
        <fullName evidence="1">Uncharacterized protein</fullName>
    </submittedName>
</protein>
<evidence type="ECO:0000313" key="1">
    <source>
        <dbReference type="EMBL" id="MBK1702988.1"/>
    </source>
</evidence>